<evidence type="ECO:0000259" key="3">
    <source>
        <dbReference type="Pfam" id="PF06094"/>
    </source>
</evidence>
<reference evidence="5" key="1">
    <citation type="submission" date="2016-11" db="EMBL/GenBank/DDBJ databases">
        <authorList>
            <person name="Varghese N."/>
            <person name="Submissions S."/>
        </authorList>
    </citation>
    <scope>NUCLEOTIDE SEQUENCE [LARGE SCALE GENOMIC DNA]</scope>
    <source>
        <strain evidence="5">DSM 9756</strain>
    </source>
</reference>
<evidence type="ECO:0000313" key="5">
    <source>
        <dbReference type="Proteomes" id="UP000184076"/>
    </source>
</evidence>
<dbReference type="AlphaFoldDB" id="A0A1M4ZEV6"/>
<dbReference type="PANTHER" id="PTHR31544:SF2">
    <property type="entry name" value="AIG2-LIKE PROTEIN D"/>
    <property type="match status" value="1"/>
</dbReference>
<dbReference type="Pfam" id="PF06094">
    <property type="entry name" value="GGACT"/>
    <property type="match status" value="1"/>
</dbReference>
<keyword evidence="5" id="KW-1185">Reference proteome</keyword>
<dbReference type="GO" id="GO:0016740">
    <property type="term" value="F:transferase activity"/>
    <property type="evidence" value="ECO:0007669"/>
    <property type="project" value="UniProtKB-KW"/>
</dbReference>
<dbReference type="InterPro" id="IPR013024">
    <property type="entry name" value="GGCT-like"/>
</dbReference>
<dbReference type="OrthoDB" id="279154at2"/>
<dbReference type="Gene3D" id="3.10.490.10">
    <property type="entry name" value="Gamma-glutamyl cyclotransferase-like"/>
    <property type="match status" value="1"/>
</dbReference>
<dbReference type="EMBL" id="FQVB01000012">
    <property type="protein sequence ID" value="SHF16573.1"/>
    <property type="molecule type" value="Genomic_DNA"/>
</dbReference>
<dbReference type="InterPro" id="IPR045038">
    <property type="entry name" value="AIG2-like"/>
</dbReference>
<dbReference type="PANTHER" id="PTHR31544">
    <property type="entry name" value="AIG2-LIKE PROTEIN D"/>
    <property type="match status" value="1"/>
</dbReference>
<dbReference type="RefSeq" id="WP_073038322.1">
    <property type="nucleotide sequence ID" value="NZ_FQVB01000012.1"/>
</dbReference>
<protein>
    <recommendedName>
        <fullName evidence="2">Putative gamma-glutamylcyclotransferase</fullName>
    </recommendedName>
</protein>
<evidence type="ECO:0000256" key="2">
    <source>
        <dbReference type="ARBA" id="ARBA00030602"/>
    </source>
</evidence>
<sequence>MDHLFAYGTLMCEDIMEEVAGCRLTSEPGILRGYRRRRVKGQLYPGIAPEAGQAVEGVVYRHVPDSAWLRLDRFEGPMYVRRLVEVESTDGRRERAFAYVVRHSFLDRLGEEDWDFATFLREGKMRFRETYEGYSRWA</sequence>
<dbReference type="CDD" id="cd06661">
    <property type="entry name" value="GGCT_like"/>
    <property type="match status" value="1"/>
</dbReference>
<feature type="domain" description="Gamma-glutamylcyclotransferase AIG2-like" evidence="3">
    <location>
        <begin position="4"/>
        <end position="115"/>
    </location>
</feature>
<evidence type="ECO:0000256" key="1">
    <source>
        <dbReference type="ARBA" id="ARBA00022679"/>
    </source>
</evidence>
<dbReference type="STRING" id="1121391.SAMN02745206_01443"/>
<evidence type="ECO:0000313" key="4">
    <source>
        <dbReference type="EMBL" id="SHF16573.1"/>
    </source>
</evidence>
<dbReference type="Proteomes" id="UP000184076">
    <property type="component" value="Unassembled WGS sequence"/>
</dbReference>
<dbReference type="InterPro" id="IPR036568">
    <property type="entry name" value="GGCT-like_sf"/>
</dbReference>
<name>A0A1M4ZEV6_9BACT</name>
<dbReference type="SUPFAM" id="SSF110857">
    <property type="entry name" value="Gamma-glutamyl cyclotransferase-like"/>
    <property type="match status" value="1"/>
</dbReference>
<keyword evidence="1 4" id="KW-0808">Transferase</keyword>
<dbReference type="InterPro" id="IPR009288">
    <property type="entry name" value="AIG2-like_dom"/>
</dbReference>
<organism evidence="4 5">
    <name type="scientific">Desulfacinum infernum DSM 9756</name>
    <dbReference type="NCBI Taxonomy" id="1121391"/>
    <lineage>
        <taxon>Bacteria</taxon>
        <taxon>Pseudomonadati</taxon>
        <taxon>Thermodesulfobacteriota</taxon>
        <taxon>Syntrophobacteria</taxon>
        <taxon>Syntrophobacterales</taxon>
        <taxon>Syntrophobacteraceae</taxon>
        <taxon>Desulfacinum</taxon>
    </lineage>
</organism>
<proteinExistence type="predicted"/>
<accession>A0A1M4ZEV6</accession>
<gene>
    <name evidence="4" type="ORF">SAMN02745206_01443</name>
</gene>